<keyword evidence="2" id="KW-1185">Reference proteome</keyword>
<dbReference type="EMBL" id="JASBWV010000032">
    <property type="protein sequence ID" value="KAJ9117416.1"/>
    <property type="molecule type" value="Genomic_DNA"/>
</dbReference>
<name>A0ACC2X302_9TREE</name>
<organism evidence="1 2">
    <name type="scientific">Naganishia onofrii</name>
    <dbReference type="NCBI Taxonomy" id="1851511"/>
    <lineage>
        <taxon>Eukaryota</taxon>
        <taxon>Fungi</taxon>
        <taxon>Dikarya</taxon>
        <taxon>Basidiomycota</taxon>
        <taxon>Agaricomycotina</taxon>
        <taxon>Tremellomycetes</taxon>
        <taxon>Filobasidiales</taxon>
        <taxon>Filobasidiaceae</taxon>
        <taxon>Naganishia</taxon>
    </lineage>
</organism>
<reference evidence="1" key="1">
    <citation type="submission" date="2023-04" db="EMBL/GenBank/DDBJ databases">
        <title>Draft Genome sequencing of Naganishia species isolated from polar environments using Oxford Nanopore Technology.</title>
        <authorList>
            <person name="Leo P."/>
            <person name="Venkateswaran K."/>
        </authorList>
    </citation>
    <scope>NUCLEOTIDE SEQUENCE</scope>
    <source>
        <strain evidence="1">DBVPG 5303</strain>
    </source>
</reference>
<sequence length="398" mass="45022">MNSTQPIPQPPPKPFIGNLRDIDPSTGTQSLVRLIQRYGEIIQLDILGNRRLFVGSQRLVHELSDQTRFEKKVVGALQQVRQLAGDGLFTAHQQEPSWEVAHRILIPAFGPLSIREMYPGMVDIADQLIKKWQRFGDARIDVVSDFTKLTLDNPPPFVEAMARSLKESGLRIRRLPGTSMFYRNTDRQYEEDIKLQHHIADEVIQKRIDHPSDHDDLLNKMLKGKDVKTGQGLTPENIRYQLVTFLIAGHETTSGMLSFLFYWLLKTPRAYQAIRSEVDTVCGNEPVKVEHLQKLKYIDASLKEALRLNSTAPAWTVTPIKDEVLADGKYAVKEGQPIMVILDSLHRDPAVWGEDAEEFRLAISSLQKSGGESLLKSGVLAYFQSRANAGWEIRSFAS</sequence>
<gene>
    <name evidence="1" type="ORF">QFC24_006512</name>
</gene>
<protein>
    <submittedName>
        <fullName evidence="1">Uncharacterized protein</fullName>
    </submittedName>
</protein>
<accession>A0ACC2X302</accession>
<comment type="caution">
    <text evidence="1">The sequence shown here is derived from an EMBL/GenBank/DDBJ whole genome shotgun (WGS) entry which is preliminary data.</text>
</comment>
<dbReference type="Proteomes" id="UP001234202">
    <property type="component" value="Unassembled WGS sequence"/>
</dbReference>
<proteinExistence type="predicted"/>
<evidence type="ECO:0000313" key="2">
    <source>
        <dbReference type="Proteomes" id="UP001234202"/>
    </source>
</evidence>
<evidence type="ECO:0000313" key="1">
    <source>
        <dbReference type="EMBL" id="KAJ9117416.1"/>
    </source>
</evidence>